<sequence>MMLVFLPHVLITLFICKLCGSQQCIKDGNCYEIVDTLVTWNQAFNMCRTDGGNLVIIESSEEQQFIAGLMQKRIFTAVGLWIGSNKVHPEEDRRWINGEKFSYANWAKGEPNFPPAKENCLEIFTSTKWNDNVCTYHKGYICEKTLNMSSNESEQCIIYQTTGHCYDIVDKKTTWDQAFNICRQDGGMLVIIESSEEQQFIEVQMQRIHFTVDGLWMGSNSLHPEKQRAWINGNRFMYANWAEGEPNNEPLIENCAEINTSDSSWNDCDCTYRRGYICETKSPGKSEQHIWVIGVAVASALVLLVGIVLLCYFIRKSRLKSRNKARDEVYQEVQVMEINNIGHAYDQAADIYNNYSTIDGDALSPDETHRKSIY</sequence>
<dbReference type="InterPro" id="IPR016186">
    <property type="entry name" value="C-type_lectin-like/link_sf"/>
</dbReference>
<name>A0ABD3TJ82_SINWO</name>
<keyword evidence="1" id="KW-0472">Membrane</keyword>
<feature type="domain" description="C-type lectin" evidence="3">
    <location>
        <begin position="26"/>
        <end position="143"/>
    </location>
</feature>
<evidence type="ECO:0000313" key="5">
    <source>
        <dbReference type="Proteomes" id="UP001634394"/>
    </source>
</evidence>
<dbReference type="PANTHER" id="PTHR22803">
    <property type="entry name" value="MANNOSE, PHOSPHOLIPASE, LECTIN RECEPTOR RELATED"/>
    <property type="match status" value="1"/>
</dbReference>
<dbReference type="SUPFAM" id="SSF56436">
    <property type="entry name" value="C-type lectin-like"/>
    <property type="match status" value="2"/>
</dbReference>
<keyword evidence="1" id="KW-0812">Transmembrane</keyword>
<comment type="caution">
    <text evidence="4">The sequence shown here is derived from an EMBL/GenBank/DDBJ whole genome shotgun (WGS) entry which is preliminary data.</text>
</comment>
<feature type="chain" id="PRO_5044845341" description="C-type lectin domain-containing protein" evidence="2">
    <location>
        <begin position="22"/>
        <end position="374"/>
    </location>
</feature>
<feature type="domain" description="C-type lectin" evidence="3">
    <location>
        <begin position="161"/>
        <end position="279"/>
    </location>
</feature>
<dbReference type="Pfam" id="PF00059">
    <property type="entry name" value="Lectin_C"/>
    <property type="match status" value="2"/>
</dbReference>
<evidence type="ECO:0000313" key="4">
    <source>
        <dbReference type="EMBL" id="KAL3837092.1"/>
    </source>
</evidence>
<evidence type="ECO:0000256" key="2">
    <source>
        <dbReference type="SAM" id="SignalP"/>
    </source>
</evidence>
<dbReference type="Proteomes" id="UP001634394">
    <property type="component" value="Unassembled WGS sequence"/>
</dbReference>
<dbReference type="CDD" id="cd00037">
    <property type="entry name" value="CLECT"/>
    <property type="match status" value="2"/>
</dbReference>
<keyword evidence="2" id="KW-0732">Signal</keyword>
<protein>
    <recommendedName>
        <fullName evidence="3">C-type lectin domain-containing protein</fullName>
    </recommendedName>
</protein>
<feature type="transmembrane region" description="Helical" evidence="1">
    <location>
        <begin position="290"/>
        <end position="314"/>
    </location>
</feature>
<reference evidence="4 5" key="1">
    <citation type="submission" date="2024-11" db="EMBL/GenBank/DDBJ databases">
        <title>Chromosome-level genome assembly of the freshwater bivalve Anodonta woodiana.</title>
        <authorList>
            <person name="Chen X."/>
        </authorList>
    </citation>
    <scope>NUCLEOTIDE SEQUENCE [LARGE SCALE GENOMIC DNA]</scope>
    <source>
        <strain evidence="4">MN2024</strain>
        <tissue evidence="4">Gills</tissue>
    </source>
</reference>
<proteinExistence type="predicted"/>
<dbReference type="AlphaFoldDB" id="A0ABD3TJ82"/>
<organism evidence="4 5">
    <name type="scientific">Sinanodonta woodiana</name>
    <name type="common">Chinese pond mussel</name>
    <name type="synonym">Anodonta woodiana</name>
    <dbReference type="NCBI Taxonomy" id="1069815"/>
    <lineage>
        <taxon>Eukaryota</taxon>
        <taxon>Metazoa</taxon>
        <taxon>Spiralia</taxon>
        <taxon>Lophotrochozoa</taxon>
        <taxon>Mollusca</taxon>
        <taxon>Bivalvia</taxon>
        <taxon>Autobranchia</taxon>
        <taxon>Heteroconchia</taxon>
        <taxon>Palaeoheterodonta</taxon>
        <taxon>Unionida</taxon>
        <taxon>Unionoidea</taxon>
        <taxon>Unionidae</taxon>
        <taxon>Unioninae</taxon>
        <taxon>Sinanodonta</taxon>
    </lineage>
</organism>
<dbReference type="SMART" id="SM00034">
    <property type="entry name" value="CLECT"/>
    <property type="match status" value="2"/>
</dbReference>
<dbReference type="InterPro" id="IPR050111">
    <property type="entry name" value="C-type_lectin/snaclec_domain"/>
</dbReference>
<dbReference type="PROSITE" id="PS50041">
    <property type="entry name" value="C_TYPE_LECTIN_2"/>
    <property type="match status" value="2"/>
</dbReference>
<dbReference type="InterPro" id="IPR016187">
    <property type="entry name" value="CTDL_fold"/>
</dbReference>
<keyword evidence="5" id="KW-1185">Reference proteome</keyword>
<dbReference type="EMBL" id="JBJQND010000018">
    <property type="protein sequence ID" value="KAL3837092.1"/>
    <property type="molecule type" value="Genomic_DNA"/>
</dbReference>
<feature type="signal peptide" evidence="2">
    <location>
        <begin position="1"/>
        <end position="21"/>
    </location>
</feature>
<accession>A0ABD3TJ82</accession>
<dbReference type="Gene3D" id="3.10.100.10">
    <property type="entry name" value="Mannose-Binding Protein A, subunit A"/>
    <property type="match status" value="2"/>
</dbReference>
<gene>
    <name evidence="4" type="ORF">ACJMK2_022473</name>
</gene>
<keyword evidence="1" id="KW-1133">Transmembrane helix</keyword>
<evidence type="ECO:0000259" key="3">
    <source>
        <dbReference type="PROSITE" id="PS50041"/>
    </source>
</evidence>
<evidence type="ECO:0000256" key="1">
    <source>
        <dbReference type="SAM" id="Phobius"/>
    </source>
</evidence>
<dbReference type="InterPro" id="IPR001304">
    <property type="entry name" value="C-type_lectin-like"/>
</dbReference>